<evidence type="ECO:0000313" key="3">
    <source>
        <dbReference type="Proteomes" id="UP000094652"/>
    </source>
</evidence>
<sequence>MRKKIFNILGLLISLICFLFILRTIFLIEFDWNILKDKMGIFCMLTVISAISILLVTNAWANILNFIEYKDVSKSTLSSVYIKANIAKYLPGNVMNLIGRNVMAGKLGFKQTNITISTIIEIIFFAFTTIILSLIFSIHKIKYIISIIYQYINFSFIISIIIIIFILLIVITVYKKYIYVKTDKYIKQIKKFITLDFAKLSIKLFILYALYFFILGCLLVIVINNVLNIKINLYDASSIIGFYVLSFFIGYITPGAPGGIGIRDTVIIVLLSSVVGTSVAIISSLIHRIITIVGDIIIFLFSYIIFRKQNNS</sequence>
<feature type="transmembrane region" description="Helical" evidence="1">
    <location>
        <begin position="80"/>
        <end position="98"/>
    </location>
</feature>
<feature type="transmembrane region" description="Helical" evidence="1">
    <location>
        <begin position="151"/>
        <end position="174"/>
    </location>
</feature>
<proteinExistence type="predicted"/>
<gene>
    <name evidence="2" type="ORF">BGI42_12900</name>
</gene>
<feature type="transmembrane region" description="Helical" evidence="1">
    <location>
        <begin position="119"/>
        <end position="139"/>
    </location>
</feature>
<organism evidence="2 3">
    <name type="scientific">Clostridium taeniosporum</name>
    <dbReference type="NCBI Taxonomy" id="394958"/>
    <lineage>
        <taxon>Bacteria</taxon>
        <taxon>Bacillati</taxon>
        <taxon>Bacillota</taxon>
        <taxon>Clostridia</taxon>
        <taxon>Eubacteriales</taxon>
        <taxon>Clostridiaceae</taxon>
        <taxon>Clostridium</taxon>
    </lineage>
</organism>
<feature type="transmembrane region" description="Helical" evidence="1">
    <location>
        <begin position="233"/>
        <end position="253"/>
    </location>
</feature>
<dbReference type="STRING" id="394958.BGI42_12900"/>
<feature type="transmembrane region" description="Helical" evidence="1">
    <location>
        <begin position="40"/>
        <end position="60"/>
    </location>
</feature>
<feature type="transmembrane region" description="Helical" evidence="1">
    <location>
        <begin position="265"/>
        <end position="283"/>
    </location>
</feature>
<dbReference type="EMBL" id="CP017253">
    <property type="protein sequence ID" value="AOR24581.1"/>
    <property type="molecule type" value="Genomic_DNA"/>
</dbReference>
<dbReference type="KEGG" id="ctae:BGI42_12900"/>
<feature type="transmembrane region" description="Helical" evidence="1">
    <location>
        <begin position="289"/>
        <end position="306"/>
    </location>
</feature>
<evidence type="ECO:0008006" key="4">
    <source>
        <dbReference type="Google" id="ProtNLM"/>
    </source>
</evidence>
<name>A0A1D7XML2_9CLOT</name>
<feature type="transmembrane region" description="Helical" evidence="1">
    <location>
        <begin position="205"/>
        <end position="227"/>
    </location>
</feature>
<evidence type="ECO:0000313" key="2">
    <source>
        <dbReference type="EMBL" id="AOR24581.1"/>
    </source>
</evidence>
<reference evidence="3" key="1">
    <citation type="submission" date="2016-09" db="EMBL/GenBank/DDBJ databases">
        <title>Genomics of Clostridium taeniosporum, an organism which forms endospores with ribbon-like appendages.</title>
        <authorList>
            <person name="Walker J.R."/>
        </authorList>
    </citation>
    <scope>NUCLEOTIDE SEQUENCE [LARGE SCALE GENOMIC DNA]</scope>
    <source>
        <strain evidence="3">1/k</strain>
    </source>
</reference>
<accession>A0A1D7XML2</accession>
<protein>
    <recommendedName>
        <fullName evidence="4">Phosphatidylglycerol lysyltransferase</fullName>
    </recommendedName>
</protein>
<dbReference type="OrthoDB" id="2542372at2"/>
<dbReference type="AlphaFoldDB" id="A0A1D7XML2"/>
<evidence type="ECO:0000256" key="1">
    <source>
        <dbReference type="SAM" id="Phobius"/>
    </source>
</evidence>
<keyword evidence="3" id="KW-1185">Reference proteome</keyword>
<dbReference type="Proteomes" id="UP000094652">
    <property type="component" value="Chromosome"/>
</dbReference>
<keyword evidence="1" id="KW-1133">Transmembrane helix</keyword>
<keyword evidence="1" id="KW-0472">Membrane</keyword>
<feature type="transmembrane region" description="Helical" evidence="1">
    <location>
        <begin position="6"/>
        <end position="28"/>
    </location>
</feature>
<keyword evidence="1" id="KW-0812">Transmembrane</keyword>